<keyword evidence="3" id="KW-1185">Reference proteome</keyword>
<dbReference type="Proteomes" id="UP001595904">
    <property type="component" value="Unassembled WGS sequence"/>
</dbReference>
<feature type="domain" description="DJ-1/PfpI" evidence="1">
    <location>
        <begin position="59"/>
        <end position="226"/>
    </location>
</feature>
<reference evidence="3" key="1">
    <citation type="journal article" date="2019" name="Int. J. Syst. Evol. Microbiol.">
        <title>The Global Catalogue of Microorganisms (GCM) 10K type strain sequencing project: providing services to taxonomists for standard genome sequencing and annotation.</title>
        <authorList>
            <consortium name="The Broad Institute Genomics Platform"/>
            <consortium name="The Broad Institute Genome Sequencing Center for Infectious Disease"/>
            <person name="Wu L."/>
            <person name="Ma J."/>
        </authorList>
    </citation>
    <scope>NUCLEOTIDE SEQUENCE [LARGE SCALE GENOMIC DNA]</scope>
    <source>
        <strain evidence="3">CGMCC 1.10759</strain>
    </source>
</reference>
<dbReference type="SUPFAM" id="SSF52317">
    <property type="entry name" value="Class I glutamine amidotransferase-like"/>
    <property type="match status" value="1"/>
</dbReference>
<protein>
    <submittedName>
        <fullName evidence="2">DJ-1/PfpI family protein</fullName>
    </submittedName>
</protein>
<dbReference type="InterPro" id="IPR052158">
    <property type="entry name" value="INH-QAR"/>
</dbReference>
<name>A0ABV8T464_9GAMM</name>
<comment type="caution">
    <text evidence="2">The sequence shown here is derived from an EMBL/GenBank/DDBJ whole genome shotgun (WGS) entry which is preliminary data.</text>
</comment>
<organism evidence="2 3">
    <name type="scientific">Steroidobacter flavus</name>
    <dbReference type="NCBI Taxonomy" id="1842136"/>
    <lineage>
        <taxon>Bacteria</taxon>
        <taxon>Pseudomonadati</taxon>
        <taxon>Pseudomonadota</taxon>
        <taxon>Gammaproteobacteria</taxon>
        <taxon>Steroidobacterales</taxon>
        <taxon>Steroidobacteraceae</taxon>
        <taxon>Steroidobacter</taxon>
    </lineage>
</organism>
<dbReference type="InterPro" id="IPR029062">
    <property type="entry name" value="Class_I_gatase-like"/>
</dbReference>
<sequence>MSLNNATATLGIVALFALTGCGTDVPPPPVADAATAEHQAQAFIHAIKPRREGKPVIAIVARNEGTETTDLLLAHAVLQRADIADVRVVAPRTGSVSLYPALQVEVTQDLASFDQAYPGGADYVIVPAMSEPKMDATNGGAILTWLKQQSEHGARIIGICAGALVVANAGLLDRRQFTTHWYYLKELREDHASAVYVPHRRYVIDDNIATTTGISASVPTTLALIESIAGRDKAQALATEIGVNSWTPAHDSSLFGLNFSRGLSYILNKLAFWRNDQMRVDVTEGMDDIALAFTADAWSRTGHVNVQAAAPGPVKLRSGIILLPDAATDDAARLPLATDLKPMEQLDRTLCEIGSRFGDARRQWVAMELEYPGQPAC</sequence>
<gene>
    <name evidence="2" type="ORF">ACFPN2_37070</name>
</gene>
<dbReference type="Pfam" id="PF01965">
    <property type="entry name" value="DJ-1_PfpI"/>
    <property type="match status" value="1"/>
</dbReference>
<proteinExistence type="predicted"/>
<dbReference type="InterPro" id="IPR002818">
    <property type="entry name" value="DJ-1/PfpI"/>
</dbReference>
<evidence type="ECO:0000313" key="2">
    <source>
        <dbReference type="EMBL" id="MFC4314736.1"/>
    </source>
</evidence>
<dbReference type="PANTHER" id="PTHR43130:SF3">
    <property type="entry name" value="HTH-TYPE TRANSCRIPTIONAL REGULATOR RV1931C"/>
    <property type="match status" value="1"/>
</dbReference>
<dbReference type="Gene3D" id="3.40.50.880">
    <property type="match status" value="1"/>
</dbReference>
<evidence type="ECO:0000313" key="3">
    <source>
        <dbReference type="Proteomes" id="UP001595904"/>
    </source>
</evidence>
<dbReference type="EMBL" id="JBHSDU010000015">
    <property type="protein sequence ID" value="MFC4314736.1"/>
    <property type="molecule type" value="Genomic_DNA"/>
</dbReference>
<dbReference type="RefSeq" id="WP_380606161.1">
    <property type="nucleotide sequence ID" value="NZ_JBHSDU010000015.1"/>
</dbReference>
<evidence type="ECO:0000259" key="1">
    <source>
        <dbReference type="Pfam" id="PF01965"/>
    </source>
</evidence>
<accession>A0ABV8T464</accession>
<dbReference type="PANTHER" id="PTHR43130">
    <property type="entry name" value="ARAC-FAMILY TRANSCRIPTIONAL REGULATOR"/>
    <property type="match status" value="1"/>
</dbReference>